<dbReference type="EMBL" id="LAZR01006929">
    <property type="protein sequence ID" value="KKM88653.1"/>
    <property type="molecule type" value="Genomic_DNA"/>
</dbReference>
<accession>A0A0F9L4N6</accession>
<reference evidence="1" key="1">
    <citation type="journal article" date="2015" name="Nature">
        <title>Complex archaea that bridge the gap between prokaryotes and eukaryotes.</title>
        <authorList>
            <person name="Spang A."/>
            <person name="Saw J.H."/>
            <person name="Jorgensen S.L."/>
            <person name="Zaremba-Niedzwiedzka K."/>
            <person name="Martijn J."/>
            <person name="Lind A.E."/>
            <person name="van Eijk R."/>
            <person name="Schleper C."/>
            <person name="Guy L."/>
            <person name="Ettema T.J."/>
        </authorList>
    </citation>
    <scope>NUCLEOTIDE SEQUENCE</scope>
</reference>
<protein>
    <submittedName>
        <fullName evidence="1">Uncharacterized protein</fullName>
    </submittedName>
</protein>
<comment type="caution">
    <text evidence="1">The sequence shown here is derived from an EMBL/GenBank/DDBJ whole genome shotgun (WGS) entry which is preliminary data.</text>
</comment>
<name>A0A0F9L4N6_9ZZZZ</name>
<gene>
    <name evidence="1" type="ORF">LCGC14_1256550</name>
</gene>
<evidence type="ECO:0000313" key="1">
    <source>
        <dbReference type="EMBL" id="KKM88653.1"/>
    </source>
</evidence>
<dbReference type="AlphaFoldDB" id="A0A0F9L4N6"/>
<sequence>MPIPLNTGFVIHAPMPIDSRMQVATYAGLDAIVIKYDHMIVHVIDQEADYIYHAEIPEWVLRDYGGTVNWGDIQGDINNQTDLINYLTVNYSPLDHTHIPPEDHGHWPYEIYDIDGVVTWVREHIAVNYILQGSVDSTGVFQGTMDNFSVTDGTNTILIEDGEILEFSPNFSLDEATQVMSYIETDPTVGSHIKSITTGDISEWNMAYDHSISNHNYEWWLDNPAGDGYVLVSTIAGVRTWVVASTIGVTDHFLLTNIGTNTHVQVDTHIADSTIHFLLSDAYFNLKTNSIQRTTIGAGDDLDLIAGTDISLSYSAGGKVTINSTATGVTDHFLLTNIGTNTHVQIDTHIADSSIHTWQLNTSTQEGYVASGAGEFDQVWGTDGAGNPSWIPYAAAVGELAIHDQDSVATVWTFVHNLGHLHPSIQAWNSKLATAERIIPEKIISISTTTSELHFSTAITGRATGMLGGTSIAPGGSNPFNVTFLQLLDSPGDFTGQGGKSVVVNGAVTALEFKDLVIADITDFTDNSTNWNTAYGWGDHAGIYEDNLGNPATDGWILSSTIAGVRSWVAPGSGGATELSDLTDVNTSTPTNRFVLVADGIDFESRLLLETDISDLGSYSVTGHTHLLTAGATDVTAIAAELNILDLSATALTVGWGYLADGASSASWRKLLGTEIDDIGSANLARIAGSTYSTIQHLQDIFHSAGWTSGGGITDDADGTITVGAGTGLIRATDSAVAQILFFDWASEAGANVNLADNDISYIYAEYNAGSPQVVARITESTDFNTDILLAVISREGTTLHINETDRHEVGDHSNNMIRRLKETMPYSHVSGAIISAPSGVKVAVTGGTFWRGLTRFATSAVDTNASGTFSYYYNNGSWQKVAAQTDIDNTQYNNFGVGLATLSNNKYGVHWVYKEADDEDLAIVYGIGNYTLDEAEDAGIPSAVPLHLEIEGILVGKIIIKKSDSAFTQIESSFTHTFTGSIATDHGNLVGLSDDDHTQYLLADGTRDLSGNLTITGTVGASNLSGSNTGDQTSIVGITGTKAQFDTAVTDGNIVYDGDVIPVVSGGTNIASY</sequence>
<feature type="non-terminal residue" evidence="1">
    <location>
        <position position="1074"/>
    </location>
</feature>
<organism evidence="1">
    <name type="scientific">marine sediment metagenome</name>
    <dbReference type="NCBI Taxonomy" id="412755"/>
    <lineage>
        <taxon>unclassified sequences</taxon>
        <taxon>metagenomes</taxon>
        <taxon>ecological metagenomes</taxon>
    </lineage>
</organism>
<proteinExistence type="predicted"/>